<protein>
    <submittedName>
        <fullName evidence="2">Uncharacterized protein</fullName>
    </submittedName>
</protein>
<proteinExistence type="predicted"/>
<evidence type="ECO:0000256" key="1">
    <source>
        <dbReference type="SAM" id="SignalP"/>
    </source>
</evidence>
<organism evidence="2 3">
    <name type="scientific">Rheinheimera baltica</name>
    <dbReference type="NCBI Taxonomy" id="67576"/>
    <lineage>
        <taxon>Bacteria</taxon>
        <taxon>Pseudomonadati</taxon>
        <taxon>Pseudomonadota</taxon>
        <taxon>Gammaproteobacteria</taxon>
        <taxon>Chromatiales</taxon>
        <taxon>Chromatiaceae</taxon>
        <taxon>Rheinheimera</taxon>
    </lineage>
</organism>
<sequence length="125" mass="14378">MKMTWTLLCQLLLLAILSSHLSADENPEMAIKNAVGETLELKVLWGDASQDFFARHANDSARFYRNGERSSISYDEVLLFQYALNAAYIMPTSYPSFSVYEAEWGAWRPDCGEIWGVWRPRRFSS</sequence>
<accession>A0ABT9I588</accession>
<comment type="caution">
    <text evidence="2">The sequence shown here is derived from an EMBL/GenBank/DDBJ whole genome shotgun (WGS) entry which is preliminary data.</text>
</comment>
<name>A0ABT9I588_9GAMM</name>
<keyword evidence="1" id="KW-0732">Signal</keyword>
<gene>
    <name evidence="2" type="ORF">ORJ04_21710</name>
</gene>
<feature type="chain" id="PRO_5047061502" evidence="1">
    <location>
        <begin position="24"/>
        <end position="125"/>
    </location>
</feature>
<feature type="signal peptide" evidence="1">
    <location>
        <begin position="1"/>
        <end position="23"/>
    </location>
</feature>
<reference evidence="2 3" key="1">
    <citation type="submission" date="2022-11" db="EMBL/GenBank/DDBJ databases">
        <title>Viruses from the air-sea interface of a natural surface slick.</title>
        <authorList>
            <person name="Rahlff J."/>
            <person name="Holmfeldt K."/>
        </authorList>
    </citation>
    <scope>NUCLEOTIDE SEQUENCE [LARGE SCALE GENOMIC DNA]</scope>
    <source>
        <strain evidence="2 3">SMS4</strain>
    </source>
</reference>
<keyword evidence="3" id="KW-1185">Reference proteome</keyword>
<evidence type="ECO:0000313" key="3">
    <source>
        <dbReference type="Proteomes" id="UP001231109"/>
    </source>
</evidence>
<evidence type="ECO:0000313" key="2">
    <source>
        <dbReference type="EMBL" id="MDP5138567.1"/>
    </source>
</evidence>
<dbReference type="Proteomes" id="UP001231109">
    <property type="component" value="Unassembled WGS sequence"/>
</dbReference>
<dbReference type="RefSeq" id="WP_305977684.1">
    <property type="nucleotide sequence ID" value="NZ_JAPJDZ010000201.1"/>
</dbReference>
<dbReference type="EMBL" id="JAPJDZ010000201">
    <property type="protein sequence ID" value="MDP5138567.1"/>
    <property type="molecule type" value="Genomic_DNA"/>
</dbReference>